<keyword evidence="2" id="KW-0245">EGF-like domain</keyword>
<dbReference type="PROSITE" id="PS50025">
    <property type="entry name" value="LAM_G_DOMAIN"/>
    <property type="match status" value="2"/>
</dbReference>
<keyword evidence="3" id="KW-0472">Membrane</keyword>
<dbReference type="Pfam" id="PF00054">
    <property type="entry name" value="Laminin_G_1"/>
    <property type="match status" value="1"/>
</dbReference>
<dbReference type="CDD" id="cd00054">
    <property type="entry name" value="EGF_CA"/>
    <property type="match status" value="2"/>
</dbReference>
<dbReference type="AlphaFoldDB" id="A0A158R669"/>
<evidence type="ECO:0000259" key="5">
    <source>
        <dbReference type="PROSITE" id="PS50026"/>
    </source>
</evidence>
<feature type="disulfide bond" evidence="2">
    <location>
        <begin position="471"/>
        <end position="480"/>
    </location>
</feature>
<dbReference type="Pfam" id="PF00008">
    <property type="entry name" value="EGF"/>
    <property type="match status" value="1"/>
</dbReference>
<dbReference type="CDD" id="cd00110">
    <property type="entry name" value="LamG"/>
    <property type="match status" value="2"/>
</dbReference>
<feature type="domain" description="Laminin G" evidence="4">
    <location>
        <begin position="124"/>
        <end position="290"/>
    </location>
</feature>
<dbReference type="WBParaSite" id="SMUV_0000982301-mRNA-1">
    <property type="protein sequence ID" value="SMUV_0000982301-mRNA-1"/>
    <property type="gene ID" value="SMUV_0000982301"/>
</dbReference>
<keyword evidence="6" id="KW-1185">Reference proteome</keyword>
<dbReference type="PROSITE" id="PS00010">
    <property type="entry name" value="ASX_HYDROXYL"/>
    <property type="match status" value="1"/>
</dbReference>
<reference evidence="7" key="1">
    <citation type="submission" date="2016-04" db="UniProtKB">
        <authorList>
            <consortium name="WormBaseParasite"/>
        </authorList>
    </citation>
    <scope>IDENTIFICATION</scope>
</reference>
<evidence type="ECO:0000256" key="1">
    <source>
        <dbReference type="ARBA" id="ARBA00023157"/>
    </source>
</evidence>
<protein>
    <submittedName>
        <fullName evidence="7">Neurexin-4</fullName>
    </submittedName>
</protein>
<keyword evidence="3" id="KW-1133">Transmembrane helix</keyword>
<feature type="domain" description="EGF-like" evidence="5">
    <location>
        <begin position="858"/>
        <end position="895"/>
    </location>
</feature>
<comment type="caution">
    <text evidence="2">Lacks conserved residue(s) required for the propagation of feature annotation.</text>
</comment>
<dbReference type="SUPFAM" id="SSF57196">
    <property type="entry name" value="EGF/Laminin"/>
    <property type="match status" value="1"/>
</dbReference>
<evidence type="ECO:0000256" key="3">
    <source>
        <dbReference type="SAM" id="Phobius"/>
    </source>
</evidence>
<proteinExistence type="predicted"/>
<feature type="transmembrane region" description="Helical" evidence="3">
    <location>
        <begin position="1117"/>
        <end position="1140"/>
    </location>
</feature>
<evidence type="ECO:0000256" key="2">
    <source>
        <dbReference type="PROSITE-ProRule" id="PRU00076"/>
    </source>
</evidence>
<dbReference type="InterPro" id="IPR000152">
    <property type="entry name" value="EGF-type_Asp/Asn_hydroxyl_site"/>
</dbReference>
<dbReference type="InterPro" id="IPR050372">
    <property type="entry name" value="Neurexin-related_CASP"/>
</dbReference>
<dbReference type="SUPFAM" id="SSF49899">
    <property type="entry name" value="Concanavalin A-like lectins/glucanases"/>
    <property type="match status" value="3"/>
</dbReference>
<keyword evidence="1 2" id="KW-1015">Disulfide bond</keyword>
<dbReference type="Gene3D" id="2.10.25.10">
    <property type="entry name" value="Laminin"/>
    <property type="match status" value="2"/>
</dbReference>
<dbReference type="STRING" id="451379.A0A158R669"/>
<evidence type="ECO:0000313" key="7">
    <source>
        <dbReference type="WBParaSite" id="SMUV_0000982301-mRNA-1"/>
    </source>
</evidence>
<dbReference type="InterPro" id="IPR001791">
    <property type="entry name" value="Laminin_G"/>
</dbReference>
<dbReference type="InterPro" id="IPR013320">
    <property type="entry name" value="ConA-like_dom_sf"/>
</dbReference>
<dbReference type="PANTHER" id="PTHR15036:SF49">
    <property type="entry name" value="AXOTACTIN"/>
    <property type="match status" value="1"/>
</dbReference>
<accession>A0A158R669</accession>
<feature type="domain" description="Laminin G" evidence="4">
    <location>
        <begin position="699"/>
        <end position="862"/>
    </location>
</feature>
<dbReference type="Proteomes" id="UP000046393">
    <property type="component" value="Unplaced"/>
</dbReference>
<keyword evidence="3" id="KW-0812">Transmembrane</keyword>
<dbReference type="SMART" id="SM00181">
    <property type="entry name" value="EGF"/>
    <property type="match status" value="2"/>
</dbReference>
<dbReference type="InterPro" id="IPR000742">
    <property type="entry name" value="EGF"/>
</dbReference>
<evidence type="ECO:0000313" key="6">
    <source>
        <dbReference type="Proteomes" id="UP000046393"/>
    </source>
</evidence>
<dbReference type="PROSITE" id="PS50026">
    <property type="entry name" value="EGF_3"/>
    <property type="match status" value="2"/>
</dbReference>
<evidence type="ECO:0000259" key="4">
    <source>
        <dbReference type="PROSITE" id="PS50025"/>
    </source>
</evidence>
<name>A0A158R669_9BILA</name>
<sequence length="1198" mass="134411">MLDIGSVAGCTGTRLECEDHTFYSLTVDLGHVHIIQKVAIIAPFSVYYIQTEISREQTTKTQLKSLNNSPLVVYSSLDYSSAEHVTLNTLARKLYFVPVYSKKLPPSPVVLLTVCRYAVIADSPINYFNENSYTVDTREVGLVSSFDNQLDIIFRTYENGIFIFSMHDEGDLLVVQIVDGIIYVIYDFGTLSHSSLSGGIALNDGEWHEVRWIYNYDKVELIIDGALVNSTDPLGYAKRLDLDDKIHIAGRPPDNENSPIELSFHGCLARVELNKVNLLAKVPTEMLNDCQMPKPQLMTVYPGAFAEIRYTFLPFQIEFRILQQPATLLILKDTRNHPLVQISLNENGFLVLNADSVPHEQQSNQEINVADGSWHSLSIMIRSNSFYVDVDLFRALWIEGSVVRHINHELALFHIAAVGCYRSATIDFSSANTLGNVPRDKCAFITRCTPNPCKNGGRCEQTSLTEFQCICTKNYYGKLCHASRLRHSCEEYFTDDVRRDFSNVTLDLDGGHSLESFFAQCKRRVNNHIEEITTSLHHDLDASGAFISGTTEPGNIRKKLNYKLHLLTLDRFVDGFENCKQYMRFECMGGTKLMMYGNEKRPSSWYSIRNGQHGLQWGDAPPFSGMCSCALNSSATCLRNGLCNCDSGENAVDEGYNTHALLLPIMSLYLGGTSPTSSLNVSIGPLICWNRVVDIPLAFHNRDASLSGEMFFSGVVFDISLIVRFLHSQMTIFTWESENQQRWFLLYVMDGHIIGQLMNGGTTFEITFPKQLNDSRWHFIYWEVNQQGMLLSVDGKEVQEERPLIIPQLTRWIIGSRTGSGLSGFAGSIKSVHLCGKELLLKQYLQKQSDVKGTTIGDTGACEPNICLNGGKCDDYYDTFKCNCSALPFGGDKCEQDIGMAVHNGTELSILWQHPDHTAPCFRIAVTSKSVAYSLIRAKAHFSDAELNLTVNSAGALEVSAYDGISIYFKQSNPHLKLNQQQVADIEFCGTMKGFKLTFQFYRKLRHKEDLLQVNGEKAITSSSNWSFLDSLNVWKFLDSGIFYQTLSVLVYYTCLSVCFCIGFSGCVMRMQIGKGFPLKDPHATRLIYRGRIHQGSCPFDQHSKSNNNGTSNSNKFTAVIGVIASSAVFLLVLVIVCWIRNRPDGVYKTNENIHAYCSPSRSEEPLVAKTNANATTNSNIINNNNSNNINLYKEYFC</sequence>
<dbReference type="Pfam" id="PF02210">
    <property type="entry name" value="Laminin_G_2"/>
    <property type="match status" value="2"/>
</dbReference>
<feature type="domain" description="EGF-like" evidence="5">
    <location>
        <begin position="444"/>
        <end position="481"/>
    </location>
</feature>
<dbReference type="GO" id="GO:0016020">
    <property type="term" value="C:membrane"/>
    <property type="evidence" value="ECO:0007669"/>
    <property type="project" value="UniProtKB-SubCell"/>
</dbReference>
<organism evidence="6 7">
    <name type="scientific">Syphacia muris</name>
    <dbReference type="NCBI Taxonomy" id="451379"/>
    <lineage>
        <taxon>Eukaryota</taxon>
        <taxon>Metazoa</taxon>
        <taxon>Ecdysozoa</taxon>
        <taxon>Nematoda</taxon>
        <taxon>Chromadorea</taxon>
        <taxon>Rhabditida</taxon>
        <taxon>Spirurina</taxon>
        <taxon>Oxyuridomorpha</taxon>
        <taxon>Oxyuroidea</taxon>
        <taxon>Oxyuridae</taxon>
        <taxon>Syphacia</taxon>
    </lineage>
</organism>
<feature type="transmembrane region" description="Helical" evidence="3">
    <location>
        <begin position="1050"/>
        <end position="1073"/>
    </location>
</feature>
<dbReference type="PANTHER" id="PTHR15036">
    <property type="entry name" value="PIKACHURIN-LIKE PROTEIN"/>
    <property type="match status" value="1"/>
</dbReference>
<dbReference type="PROSITE" id="PS00022">
    <property type="entry name" value="EGF_1"/>
    <property type="match status" value="1"/>
</dbReference>
<dbReference type="Gene3D" id="2.60.120.200">
    <property type="match status" value="3"/>
</dbReference>
<dbReference type="SMART" id="SM00282">
    <property type="entry name" value="LamG"/>
    <property type="match status" value="3"/>
</dbReference>